<accession>A0AAD5TXC5</accession>
<dbReference type="Proteomes" id="UP001211065">
    <property type="component" value="Unassembled WGS sequence"/>
</dbReference>
<gene>
    <name evidence="1" type="ORF">HK099_000359</name>
</gene>
<name>A0AAD5TXC5_9FUNG</name>
<evidence type="ECO:0000313" key="2">
    <source>
        <dbReference type="Proteomes" id="UP001211065"/>
    </source>
</evidence>
<comment type="caution">
    <text evidence="1">The sequence shown here is derived from an EMBL/GenBank/DDBJ whole genome shotgun (WGS) entry which is preliminary data.</text>
</comment>
<protein>
    <submittedName>
        <fullName evidence="1">Uncharacterized protein</fullName>
    </submittedName>
</protein>
<dbReference type="AlphaFoldDB" id="A0AAD5TXC5"/>
<dbReference type="EMBL" id="JADGJW010001081">
    <property type="protein sequence ID" value="KAJ3207081.1"/>
    <property type="molecule type" value="Genomic_DNA"/>
</dbReference>
<sequence>MIPPISVFIQQVFEIMKLSDIPIRDTWKHNGDSSTPKFNLDGFAKNNGYNGPFCCDYNWTHLDSFAEFQFGSEDEVSQFYYIHNFESLAYDSYHLNISTEYLYDLHLSYSPIARELVHLLQSIPSKLEVKEFLINQKSSGDEQLTRLELEAYFVQALYIMKYEKSRFFNALKKKGYHSDLNYYDKFKYYNDADARELLVLFRYHNLI</sequence>
<proteinExistence type="predicted"/>
<evidence type="ECO:0000313" key="1">
    <source>
        <dbReference type="EMBL" id="KAJ3207081.1"/>
    </source>
</evidence>
<reference evidence="1" key="1">
    <citation type="submission" date="2020-05" db="EMBL/GenBank/DDBJ databases">
        <title>Phylogenomic resolution of chytrid fungi.</title>
        <authorList>
            <person name="Stajich J.E."/>
            <person name="Amses K."/>
            <person name="Simmons R."/>
            <person name="Seto K."/>
            <person name="Myers J."/>
            <person name="Bonds A."/>
            <person name="Quandt C.A."/>
            <person name="Barry K."/>
            <person name="Liu P."/>
            <person name="Grigoriev I."/>
            <person name="Longcore J.E."/>
            <person name="James T.Y."/>
        </authorList>
    </citation>
    <scope>NUCLEOTIDE SEQUENCE</scope>
    <source>
        <strain evidence="1">JEL0476</strain>
    </source>
</reference>
<keyword evidence="2" id="KW-1185">Reference proteome</keyword>
<organism evidence="1 2">
    <name type="scientific">Clydaea vesicula</name>
    <dbReference type="NCBI Taxonomy" id="447962"/>
    <lineage>
        <taxon>Eukaryota</taxon>
        <taxon>Fungi</taxon>
        <taxon>Fungi incertae sedis</taxon>
        <taxon>Chytridiomycota</taxon>
        <taxon>Chytridiomycota incertae sedis</taxon>
        <taxon>Chytridiomycetes</taxon>
        <taxon>Lobulomycetales</taxon>
        <taxon>Lobulomycetaceae</taxon>
        <taxon>Clydaea</taxon>
    </lineage>
</organism>